<keyword evidence="1" id="KW-0378">Hydrolase</keyword>
<dbReference type="InterPro" id="IPR029058">
    <property type="entry name" value="AB_hydrolase_fold"/>
</dbReference>
<dbReference type="PANTHER" id="PTHR43798">
    <property type="entry name" value="MONOACYLGLYCEROL LIPASE"/>
    <property type="match status" value="1"/>
</dbReference>
<dbReference type="InterPro" id="IPR026968">
    <property type="entry name" value="PcaD/CatD"/>
</dbReference>
<dbReference type="RefSeq" id="WP_189424219.1">
    <property type="nucleotide sequence ID" value="NZ_BMZE01000001.1"/>
</dbReference>
<dbReference type="AlphaFoldDB" id="A0A918S0C7"/>
<dbReference type="EMBL" id="BMZE01000001">
    <property type="protein sequence ID" value="GHA18051.1"/>
    <property type="molecule type" value="Genomic_DNA"/>
</dbReference>
<evidence type="ECO:0000256" key="1">
    <source>
        <dbReference type="ARBA" id="ARBA00022801"/>
    </source>
</evidence>
<dbReference type="SUPFAM" id="SSF53474">
    <property type="entry name" value="alpha/beta-Hydrolases"/>
    <property type="match status" value="1"/>
</dbReference>
<gene>
    <name evidence="3" type="primary">pcaD</name>
    <name evidence="3" type="ORF">GCM10007989_11630</name>
</gene>
<dbReference type="GO" id="GO:0047570">
    <property type="term" value="F:3-oxoadipate enol-lactonase activity"/>
    <property type="evidence" value="ECO:0007669"/>
    <property type="project" value="InterPro"/>
</dbReference>
<dbReference type="GO" id="GO:0042952">
    <property type="term" value="P:beta-ketoadipate pathway"/>
    <property type="evidence" value="ECO:0007669"/>
    <property type="project" value="InterPro"/>
</dbReference>
<dbReference type="InterPro" id="IPR000073">
    <property type="entry name" value="AB_hydrolase_1"/>
</dbReference>
<keyword evidence="4" id="KW-1185">Reference proteome</keyword>
<organism evidence="3 4">
    <name type="scientific">Devosia pacifica</name>
    <dbReference type="NCBI Taxonomy" id="1335967"/>
    <lineage>
        <taxon>Bacteria</taxon>
        <taxon>Pseudomonadati</taxon>
        <taxon>Pseudomonadota</taxon>
        <taxon>Alphaproteobacteria</taxon>
        <taxon>Hyphomicrobiales</taxon>
        <taxon>Devosiaceae</taxon>
        <taxon>Devosia</taxon>
    </lineage>
</organism>
<dbReference type="PRINTS" id="PR00111">
    <property type="entry name" value="ABHYDROLASE"/>
</dbReference>
<dbReference type="PANTHER" id="PTHR43798:SF31">
    <property type="entry name" value="AB HYDROLASE SUPERFAMILY PROTEIN YCLE"/>
    <property type="match status" value="1"/>
</dbReference>
<dbReference type="Pfam" id="PF00561">
    <property type="entry name" value="Abhydrolase_1"/>
    <property type="match status" value="1"/>
</dbReference>
<accession>A0A918S0C7</accession>
<dbReference type="Proteomes" id="UP000646579">
    <property type="component" value="Unassembled WGS sequence"/>
</dbReference>
<comment type="caution">
    <text evidence="3">The sequence shown here is derived from an EMBL/GenBank/DDBJ whole genome shotgun (WGS) entry which is preliminary data.</text>
</comment>
<reference evidence="3" key="1">
    <citation type="journal article" date="2014" name="Int. J. Syst. Evol. Microbiol.">
        <title>Complete genome sequence of Corynebacterium casei LMG S-19264T (=DSM 44701T), isolated from a smear-ripened cheese.</title>
        <authorList>
            <consortium name="US DOE Joint Genome Institute (JGI-PGF)"/>
            <person name="Walter F."/>
            <person name="Albersmeier A."/>
            <person name="Kalinowski J."/>
            <person name="Ruckert C."/>
        </authorList>
    </citation>
    <scope>NUCLEOTIDE SEQUENCE</scope>
    <source>
        <strain evidence="3">KCTC 32437</strain>
    </source>
</reference>
<dbReference type="Gene3D" id="3.40.50.1820">
    <property type="entry name" value="alpha/beta hydrolase"/>
    <property type="match status" value="1"/>
</dbReference>
<protein>
    <submittedName>
        <fullName evidence="3">3-oxoadipate enol-lactonase</fullName>
    </submittedName>
</protein>
<dbReference type="GO" id="GO:0016020">
    <property type="term" value="C:membrane"/>
    <property type="evidence" value="ECO:0007669"/>
    <property type="project" value="TreeGrafter"/>
</dbReference>
<evidence type="ECO:0000313" key="3">
    <source>
        <dbReference type="EMBL" id="GHA18051.1"/>
    </source>
</evidence>
<evidence type="ECO:0000313" key="4">
    <source>
        <dbReference type="Proteomes" id="UP000646579"/>
    </source>
</evidence>
<proteinExistence type="predicted"/>
<sequence length="269" mass="28956">MQFARVNDVVLHYQMIGDPNTKPLIVFANALGTDFRIWRDVIIRLVGDFSVLTYDKRGHGLSETGPTPYTMDNHVEDLAALLELVGARQVFVCGVSIGGMIAQGLASSRPDLVRAVVLCDTAAKIGDDASWNQRIEAVNAGGIEAIADSVLEKWFTPAFRKPDNPEFAGYRTMLTRQSAEGYAATCAALRDADLTDAAKTLTVPSICIVGDEDGSTPPSLVADFAKTIPNTHFEVIKGAGHLPSIEQPERLTDIVRAFAGMVRAGGRPN</sequence>
<feature type="domain" description="AB hydrolase-1" evidence="2">
    <location>
        <begin position="23"/>
        <end position="247"/>
    </location>
</feature>
<dbReference type="InterPro" id="IPR050266">
    <property type="entry name" value="AB_hydrolase_sf"/>
</dbReference>
<name>A0A918S0C7_9HYPH</name>
<reference evidence="3" key="2">
    <citation type="submission" date="2020-09" db="EMBL/GenBank/DDBJ databases">
        <authorList>
            <person name="Sun Q."/>
            <person name="Kim S."/>
        </authorList>
    </citation>
    <scope>NUCLEOTIDE SEQUENCE</scope>
    <source>
        <strain evidence="3">KCTC 32437</strain>
    </source>
</reference>
<dbReference type="NCBIfam" id="TIGR02427">
    <property type="entry name" value="protocat_pcaD"/>
    <property type="match status" value="1"/>
</dbReference>
<evidence type="ECO:0000259" key="2">
    <source>
        <dbReference type="Pfam" id="PF00561"/>
    </source>
</evidence>